<dbReference type="Proteomes" id="UP001058626">
    <property type="component" value="Chromosome"/>
</dbReference>
<evidence type="ECO:0000313" key="2">
    <source>
        <dbReference type="EMBL" id="BDN80610.1"/>
    </source>
</evidence>
<proteinExistence type="predicted"/>
<name>A0A9N7LJK4_9MYCO</name>
<evidence type="ECO:0000256" key="1">
    <source>
        <dbReference type="SAM" id="MobiDB-lite"/>
    </source>
</evidence>
<evidence type="ECO:0000313" key="3">
    <source>
        <dbReference type="Proteomes" id="UP001058626"/>
    </source>
</evidence>
<protein>
    <recommendedName>
        <fullName evidence="4">Serine/threonine protein kinase</fullName>
    </recommendedName>
</protein>
<keyword evidence="3" id="KW-1185">Reference proteome</keyword>
<accession>A0A9N7LJK4</accession>
<sequence>MCNTNKLLGASVNPPRPDDPKESWMTHLTTVLRAATTAALMGSFAYLGIGIGTASAESANGNPADVDTLAESLSKGYDLTNCAPQPINPGELAELVCDQSADSAGPAEARYILFANTDAMNGKFKAGLNDETLTSCGESQSPTTWHQGTSGTAGQVACGTHDGAAEIIWTTDAKNVLSDIRGANTDVPSLYRWWQNNG</sequence>
<organism evidence="2 3">
    <name type="scientific">Mycobacterium pseudoshottsii</name>
    <dbReference type="NCBI Taxonomy" id="265949"/>
    <lineage>
        <taxon>Bacteria</taxon>
        <taxon>Bacillati</taxon>
        <taxon>Actinomycetota</taxon>
        <taxon>Actinomycetes</taxon>
        <taxon>Mycobacteriales</taxon>
        <taxon>Mycobacteriaceae</taxon>
        <taxon>Mycobacterium</taxon>
        <taxon>Mycobacterium ulcerans group</taxon>
    </lineage>
</organism>
<reference evidence="2" key="1">
    <citation type="submission" date="2022-06" db="EMBL/GenBank/DDBJ databases">
        <title>Complete genome sequence of Mycobacterium pseudoshottsii NJB1907-Z4.</title>
        <authorList>
            <person name="Komine T."/>
            <person name="Fukano H."/>
            <person name="Wada S."/>
        </authorList>
    </citation>
    <scope>NUCLEOTIDE SEQUENCE</scope>
    <source>
        <strain evidence="2">NJB1907-Z4</strain>
    </source>
</reference>
<gene>
    <name evidence="2" type="ORF">NJB1907Z4_C08250</name>
</gene>
<evidence type="ECO:0008006" key="4">
    <source>
        <dbReference type="Google" id="ProtNLM"/>
    </source>
</evidence>
<dbReference type="EMBL" id="AP026367">
    <property type="protein sequence ID" value="BDN80610.1"/>
    <property type="molecule type" value="Genomic_DNA"/>
</dbReference>
<feature type="region of interest" description="Disordered" evidence="1">
    <location>
        <begin position="1"/>
        <end position="22"/>
    </location>
</feature>
<dbReference type="AlphaFoldDB" id="A0A9N7LJK4"/>